<dbReference type="OrthoDB" id="4159781at2759"/>
<evidence type="ECO:0000313" key="2">
    <source>
        <dbReference type="Proteomes" id="UP000053599"/>
    </source>
</evidence>
<dbReference type="InterPro" id="IPR021858">
    <property type="entry name" value="Fun_TF"/>
</dbReference>
<proteinExistence type="predicted"/>
<dbReference type="AlphaFoldDB" id="A0A0D1YFL2"/>
<accession>A0A0D1YFL2</accession>
<dbReference type="PANTHER" id="PTHR37540">
    <property type="entry name" value="TRANSCRIPTION FACTOR (ACR-2), PUTATIVE-RELATED-RELATED"/>
    <property type="match status" value="1"/>
</dbReference>
<dbReference type="Proteomes" id="UP000053599">
    <property type="component" value="Unassembled WGS sequence"/>
</dbReference>
<name>A0A0D1YFL2_9EURO</name>
<dbReference type="EMBL" id="KN846952">
    <property type="protein sequence ID" value="KIV81687.1"/>
    <property type="molecule type" value="Genomic_DNA"/>
</dbReference>
<reference evidence="1 2" key="1">
    <citation type="submission" date="2015-01" db="EMBL/GenBank/DDBJ databases">
        <title>The Genome Sequence of Exophiala sideris CBS121828.</title>
        <authorList>
            <consortium name="The Broad Institute Genomics Platform"/>
            <person name="Cuomo C."/>
            <person name="de Hoog S."/>
            <person name="Gorbushina A."/>
            <person name="Stielow B."/>
            <person name="Teixiera M."/>
            <person name="Abouelleil A."/>
            <person name="Chapman S.B."/>
            <person name="Priest M."/>
            <person name="Young S.K."/>
            <person name="Wortman J."/>
            <person name="Nusbaum C."/>
            <person name="Birren B."/>
        </authorList>
    </citation>
    <scope>NUCLEOTIDE SEQUENCE [LARGE SCALE GENOMIC DNA]</scope>
    <source>
        <strain evidence="1 2">CBS 121828</strain>
    </source>
</reference>
<gene>
    <name evidence="1" type="ORF">PV11_03857</name>
</gene>
<dbReference type="PANTHER" id="PTHR37540:SF5">
    <property type="entry name" value="TRANSCRIPTION FACTOR DOMAIN-CONTAINING PROTEIN"/>
    <property type="match status" value="1"/>
</dbReference>
<protein>
    <recommendedName>
        <fullName evidence="3">Transcription factor domain-containing protein</fullName>
    </recommendedName>
</protein>
<organism evidence="1 2">
    <name type="scientific">Exophiala sideris</name>
    <dbReference type="NCBI Taxonomy" id="1016849"/>
    <lineage>
        <taxon>Eukaryota</taxon>
        <taxon>Fungi</taxon>
        <taxon>Dikarya</taxon>
        <taxon>Ascomycota</taxon>
        <taxon>Pezizomycotina</taxon>
        <taxon>Eurotiomycetes</taxon>
        <taxon>Chaetothyriomycetidae</taxon>
        <taxon>Chaetothyriales</taxon>
        <taxon>Herpotrichiellaceae</taxon>
        <taxon>Exophiala</taxon>
    </lineage>
</organism>
<evidence type="ECO:0008006" key="3">
    <source>
        <dbReference type="Google" id="ProtNLM"/>
    </source>
</evidence>
<dbReference type="HOGENOM" id="CLU_490921_0_0_1"/>
<sequence length="500" mass="57006">MPDPTFVNYSHPQDQNNRRNRQLVASYIGTHFRNRSRPASRRASSIEEGSEPVIRVGDQPGIQAADFELPREGPSSISARLPATTVPHDRHGLRSDPFYSYPIEFRQCIPAAVDYFLTFYGPAHVIRPELLSAEAGAVILNQYFQYALQNALMFEALIALSQANLTVHQWTNGPDQDALYHYNQALRRLRDLLDREQDYSQDSVLFAIVALMGVDYLNNDLTAFEMHLGGLRKLVDLRGGLDNLGWPLILRPYLLGLERFWAYMSKHSQTLQGSIAQRHNVSLLEPSHHTPVANFTEMISVLPPGFRTMALNNRLSEPVLTLIHRITTEAEHIIQINPSYGSSTVNATNMQEAEHCAQLLTSTDLTFIDRASCIGLLVVIMDSSRTERFSGYYDQQLQMHAEEIRLSNEIFQDADLSDFYLWVALDIVGTMVPPRRSALPENYQADTRFTLLLAVLRKYGHLSWEEVLAVLKRFFFTARCIESWHNSWELGFRHLNEEPS</sequence>
<evidence type="ECO:0000313" key="1">
    <source>
        <dbReference type="EMBL" id="KIV81687.1"/>
    </source>
</evidence>
<dbReference type="Pfam" id="PF11951">
    <property type="entry name" value="Fungal_trans_2"/>
    <property type="match status" value="1"/>
</dbReference>